<evidence type="ECO:0000313" key="1">
    <source>
        <dbReference type="EMBL" id="PIE33375.1"/>
    </source>
</evidence>
<gene>
    <name evidence="1" type="ORF">CSA56_11895</name>
</gene>
<protein>
    <submittedName>
        <fullName evidence="1">Uncharacterized protein</fullName>
    </submittedName>
</protein>
<dbReference type="AlphaFoldDB" id="A0A2G6KCL0"/>
<comment type="caution">
    <text evidence="1">The sequence shown here is derived from an EMBL/GenBank/DDBJ whole genome shotgun (WGS) entry which is preliminary data.</text>
</comment>
<proteinExistence type="predicted"/>
<accession>A0A2G6KCL0</accession>
<dbReference type="EMBL" id="PDSK01000099">
    <property type="protein sequence ID" value="PIE33375.1"/>
    <property type="molecule type" value="Genomic_DNA"/>
</dbReference>
<dbReference type="Proteomes" id="UP000230821">
    <property type="component" value="Unassembled WGS sequence"/>
</dbReference>
<name>A0A2G6KCL0_9BACT</name>
<organism evidence="1 2">
    <name type="scientific">candidate division KSB3 bacterium</name>
    <dbReference type="NCBI Taxonomy" id="2044937"/>
    <lineage>
        <taxon>Bacteria</taxon>
        <taxon>candidate division KSB3</taxon>
    </lineage>
</organism>
<evidence type="ECO:0000313" key="2">
    <source>
        <dbReference type="Proteomes" id="UP000230821"/>
    </source>
</evidence>
<reference evidence="1 2" key="1">
    <citation type="submission" date="2017-10" db="EMBL/GenBank/DDBJ databases">
        <title>Novel microbial diversity and functional potential in the marine mammal oral microbiome.</title>
        <authorList>
            <person name="Dudek N.K."/>
            <person name="Sun C.L."/>
            <person name="Burstein D."/>
            <person name="Kantor R.S."/>
            <person name="Aliaga Goltsman D.S."/>
            <person name="Bik E.M."/>
            <person name="Thomas B.C."/>
            <person name="Banfield J.F."/>
            <person name="Relman D.A."/>
        </authorList>
    </citation>
    <scope>NUCLEOTIDE SEQUENCE [LARGE SCALE GENOMIC DNA]</scope>
    <source>
        <strain evidence="1">DOLJORAL78_47_16</strain>
    </source>
</reference>
<sequence length="59" mass="6862">MSNSPKNNIEITRMVAESRSMSNSFFCSTSFERLVEIIPHVHFDELIDPETFTQKKVEL</sequence>